<dbReference type="GO" id="GO:0005829">
    <property type="term" value="C:cytosol"/>
    <property type="evidence" value="ECO:0007669"/>
    <property type="project" value="TreeGrafter"/>
</dbReference>
<accession>A0A1H0P386</accession>
<keyword evidence="3" id="KW-1185">Reference proteome</keyword>
<dbReference type="InterPro" id="IPR000905">
    <property type="entry name" value="Gcp-like_dom"/>
</dbReference>
<evidence type="ECO:0000313" key="2">
    <source>
        <dbReference type="EMBL" id="SDO99482.1"/>
    </source>
</evidence>
<dbReference type="GO" id="GO:0002949">
    <property type="term" value="P:tRNA threonylcarbamoyladenosine modification"/>
    <property type="evidence" value="ECO:0007669"/>
    <property type="project" value="InterPro"/>
</dbReference>
<dbReference type="EMBL" id="LT629710">
    <property type="protein sequence ID" value="SDO99482.1"/>
    <property type="molecule type" value="Genomic_DNA"/>
</dbReference>
<evidence type="ECO:0000259" key="1">
    <source>
        <dbReference type="Pfam" id="PF00814"/>
    </source>
</evidence>
<gene>
    <name evidence="2" type="ORF">SAMN04515671_2602</name>
</gene>
<dbReference type="PANTHER" id="PTHR11735">
    <property type="entry name" value="TRNA N6-ADENOSINE THREONYLCARBAMOYLTRANSFERASE"/>
    <property type="match status" value="1"/>
</dbReference>
<dbReference type="NCBIfam" id="TIGR03725">
    <property type="entry name" value="T6A_YeaZ"/>
    <property type="match status" value="1"/>
</dbReference>
<feature type="domain" description="Gcp-like" evidence="1">
    <location>
        <begin position="48"/>
        <end position="150"/>
    </location>
</feature>
<dbReference type="OrthoDB" id="9809995at2"/>
<sequence length="239" mass="23795">MLLLAIDTSTPTVIAGVVSLLRPHELIGEQPPAPVAVAAERTVTGGFAHAEQLMPLVAAALAEAGHTLKDLDAVVVGLGPGPFTGLRVGIATAQALGDALDIPVHGVGSHDALARTYLLDGPVDGDFLVVTDARRREVYLSAYSAQGARRFGPAPIAPAAAPAALKAAAVAPTAMIGAGTGLLVDGPPAAPVAGRLSAGLVLAAAVALVTGVVPGPLTPLYLRRPDATEPGVRKSVLGP</sequence>
<dbReference type="AlphaFoldDB" id="A0A1H0P386"/>
<dbReference type="InterPro" id="IPR043129">
    <property type="entry name" value="ATPase_NBD"/>
</dbReference>
<name>A0A1H0P386_9ACTN</name>
<dbReference type="Proteomes" id="UP000198741">
    <property type="component" value="Chromosome I"/>
</dbReference>
<dbReference type="Gene3D" id="3.30.420.40">
    <property type="match status" value="2"/>
</dbReference>
<proteinExistence type="predicted"/>
<protein>
    <submittedName>
        <fullName evidence="2">tRNA threonylcarbamoyl adenosine modification protein YeaZ</fullName>
    </submittedName>
</protein>
<dbReference type="PANTHER" id="PTHR11735:SF11">
    <property type="entry name" value="TRNA THREONYLCARBAMOYLADENOSINE BIOSYNTHESIS PROTEIN TSAB"/>
    <property type="match status" value="1"/>
</dbReference>
<dbReference type="STRING" id="1090615.SAMN04515671_2602"/>
<organism evidence="2 3">
    <name type="scientific">Nakamurella panacisegetis</name>
    <dbReference type="NCBI Taxonomy" id="1090615"/>
    <lineage>
        <taxon>Bacteria</taxon>
        <taxon>Bacillati</taxon>
        <taxon>Actinomycetota</taxon>
        <taxon>Actinomycetes</taxon>
        <taxon>Nakamurellales</taxon>
        <taxon>Nakamurellaceae</taxon>
        <taxon>Nakamurella</taxon>
    </lineage>
</organism>
<reference evidence="2 3" key="1">
    <citation type="submission" date="2016-10" db="EMBL/GenBank/DDBJ databases">
        <authorList>
            <person name="de Groot N.N."/>
        </authorList>
    </citation>
    <scope>NUCLEOTIDE SEQUENCE [LARGE SCALE GENOMIC DNA]</scope>
    <source>
        <strain evidence="3">P4-7,KCTC 19426,CECT 7604</strain>
    </source>
</reference>
<evidence type="ECO:0000313" key="3">
    <source>
        <dbReference type="Proteomes" id="UP000198741"/>
    </source>
</evidence>
<dbReference type="RefSeq" id="WP_090476443.1">
    <property type="nucleotide sequence ID" value="NZ_LT629710.1"/>
</dbReference>
<dbReference type="InterPro" id="IPR022496">
    <property type="entry name" value="T6A_TsaB"/>
</dbReference>
<dbReference type="SUPFAM" id="SSF53067">
    <property type="entry name" value="Actin-like ATPase domain"/>
    <property type="match status" value="1"/>
</dbReference>
<dbReference type="Pfam" id="PF00814">
    <property type="entry name" value="TsaD"/>
    <property type="match status" value="1"/>
</dbReference>